<comment type="caution">
    <text evidence="1">The sequence shown here is derived from an EMBL/GenBank/DDBJ whole genome shotgun (WGS) entry which is preliminary data.</text>
</comment>
<proteinExistence type="predicted"/>
<dbReference type="Proteomes" id="UP000663874">
    <property type="component" value="Unassembled WGS sequence"/>
</dbReference>
<protein>
    <submittedName>
        <fullName evidence="1">Uncharacterized protein</fullName>
    </submittedName>
</protein>
<reference evidence="1" key="1">
    <citation type="submission" date="2021-02" db="EMBL/GenBank/DDBJ databases">
        <authorList>
            <person name="Nowell W R."/>
        </authorList>
    </citation>
    <scope>NUCLEOTIDE SEQUENCE</scope>
</reference>
<organism evidence="1 2">
    <name type="scientific">Rotaria sordida</name>
    <dbReference type="NCBI Taxonomy" id="392033"/>
    <lineage>
        <taxon>Eukaryota</taxon>
        <taxon>Metazoa</taxon>
        <taxon>Spiralia</taxon>
        <taxon>Gnathifera</taxon>
        <taxon>Rotifera</taxon>
        <taxon>Eurotatoria</taxon>
        <taxon>Bdelloidea</taxon>
        <taxon>Philodinida</taxon>
        <taxon>Philodinidae</taxon>
        <taxon>Rotaria</taxon>
    </lineage>
</organism>
<feature type="non-terminal residue" evidence="1">
    <location>
        <position position="1"/>
    </location>
</feature>
<gene>
    <name evidence="1" type="ORF">FNK824_LOCUS37945</name>
</gene>
<name>A0A820DQS8_9BILA</name>
<dbReference type="EMBL" id="CAJOBE010020382">
    <property type="protein sequence ID" value="CAF4236157.1"/>
    <property type="molecule type" value="Genomic_DNA"/>
</dbReference>
<accession>A0A820DQS8</accession>
<dbReference type="AlphaFoldDB" id="A0A820DQS8"/>
<evidence type="ECO:0000313" key="1">
    <source>
        <dbReference type="EMBL" id="CAF4236157.1"/>
    </source>
</evidence>
<sequence length="100" mass="11664">ATENDPILSVLNRMIKEEKSICLQKGNQNLNANLYDDLKSFKNEYKEAWSMSISNPKPITLPEVYKLIKTASEIREISEQLSIIKQMEDIYMNEQEKLIQ</sequence>
<evidence type="ECO:0000313" key="2">
    <source>
        <dbReference type="Proteomes" id="UP000663874"/>
    </source>
</evidence>